<accession>E8V0P6</accession>
<evidence type="ECO:0000256" key="1">
    <source>
        <dbReference type="SAM" id="Phobius"/>
    </source>
</evidence>
<keyword evidence="1" id="KW-1133">Transmembrane helix</keyword>
<dbReference type="EMBL" id="CP002467">
    <property type="protein sequence ID" value="ADV81109.1"/>
    <property type="molecule type" value="Genomic_DNA"/>
</dbReference>
<name>E8V0P6_TERSS</name>
<dbReference type="KEGG" id="tsa:AciPR4_0271"/>
<evidence type="ECO:0000313" key="3">
    <source>
        <dbReference type="Proteomes" id="UP000006844"/>
    </source>
</evidence>
<proteinExistence type="predicted"/>
<sequence>MGTPREGAERIRQERTRQVRGLLILLAFILLGTVLHVGVRNVFLPGWWRVR</sequence>
<gene>
    <name evidence="2" type="ordered locus">AciPR4_0271</name>
</gene>
<dbReference type="Proteomes" id="UP000006844">
    <property type="component" value="Chromosome"/>
</dbReference>
<evidence type="ECO:0000313" key="2">
    <source>
        <dbReference type="EMBL" id="ADV81109.1"/>
    </source>
</evidence>
<keyword evidence="1" id="KW-0472">Membrane</keyword>
<protein>
    <submittedName>
        <fullName evidence="2">Uncharacterized protein</fullName>
    </submittedName>
</protein>
<organism evidence="2 3">
    <name type="scientific">Terriglobus saanensis (strain ATCC BAA-1853 / DSM 23119 / SP1PR4)</name>
    <dbReference type="NCBI Taxonomy" id="401053"/>
    <lineage>
        <taxon>Bacteria</taxon>
        <taxon>Pseudomonadati</taxon>
        <taxon>Acidobacteriota</taxon>
        <taxon>Terriglobia</taxon>
        <taxon>Terriglobales</taxon>
        <taxon>Acidobacteriaceae</taxon>
        <taxon>Terriglobus</taxon>
    </lineage>
</organism>
<keyword evidence="3" id="KW-1185">Reference proteome</keyword>
<feature type="transmembrane region" description="Helical" evidence="1">
    <location>
        <begin position="21"/>
        <end position="39"/>
    </location>
</feature>
<dbReference type="AlphaFoldDB" id="E8V0P6"/>
<keyword evidence="1" id="KW-0812">Transmembrane</keyword>
<reference evidence="2 3" key="1">
    <citation type="journal article" date="2012" name="Stand. Genomic Sci.">
        <title>Complete genome sequence of Terriglobus saanensis type strain SP1PR4(T), an Acidobacteria from tundra soil.</title>
        <authorList>
            <person name="Rawat S.R."/>
            <person name="Mannisto M.K."/>
            <person name="Starovoytov V."/>
            <person name="Goodwin L."/>
            <person name="Nolan M."/>
            <person name="Hauser L."/>
            <person name="Land M."/>
            <person name="Davenport K.W."/>
            <person name="Woyke T."/>
            <person name="Haggblom M.M."/>
        </authorList>
    </citation>
    <scope>NUCLEOTIDE SEQUENCE</scope>
    <source>
        <strain evidence="3">ATCC BAA-1853 / DSM 23119 / SP1PR4</strain>
    </source>
</reference>
<dbReference type="STRING" id="401053.AciPR4_0271"/>
<dbReference type="HOGENOM" id="CLU_3104839_0_0_0"/>